<evidence type="ECO:0000256" key="5">
    <source>
        <dbReference type="ARBA" id="ARBA00023242"/>
    </source>
</evidence>
<dbReference type="CTD" id="9533"/>
<dbReference type="SMART" id="SM00662">
    <property type="entry name" value="RPOLD"/>
    <property type="match status" value="1"/>
</dbReference>
<accession>A0A7M7JPH8</accession>
<evidence type="ECO:0000256" key="2">
    <source>
        <dbReference type="ARBA" id="ARBA00022083"/>
    </source>
</evidence>
<dbReference type="HAMAP" id="MF_00320">
    <property type="entry name" value="RNApol_arch_Rpo3"/>
    <property type="match status" value="1"/>
</dbReference>
<dbReference type="InterPro" id="IPR036643">
    <property type="entry name" value="RNApol_insert_sf"/>
</dbReference>
<dbReference type="CDD" id="cd07032">
    <property type="entry name" value="RNAP_I_II_AC40"/>
    <property type="match status" value="1"/>
</dbReference>
<dbReference type="Pfam" id="PF01193">
    <property type="entry name" value="RNA_pol_L"/>
    <property type="match status" value="1"/>
</dbReference>
<dbReference type="InterPro" id="IPR050518">
    <property type="entry name" value="Rpo3/RPB3_RNA_Pol_subunit"/>
</dbReference>
<keyword evidence="3" id="KW-0240">DNA-directed RNA polymerase</keyword>
<dbReference type="RefSeq" id="XP_022650381.1">
    <property type="nucleotide sequence ID" value="XM_022794646.1"/>
</dbReference>
<dbReference type="InterPro" id="IPR011263">
    <property type="entry name" value="DNA-dir_RNA_pol_RpoA/D/Rpb3"/>
</dbReference>
<evidence type="ECO:0000256" key="3">
    <source>
        <dbReference type="ARBA" id="ARBA00022478"/>
    </source>
</evidence>
<dbReference type="GeneID" id="111245811"/>
<dbReference type="SUPFAM" id="SSF56553">
    <property type="entry name" value="Insert subdomain of RNA polymerase alpha subunit"/>
    <property type="match status" value="1"/>
</dbReference>
<dbReference type="PANTHER" id="PTHR11800:SF13">
    <property type="entry name" value="DNA-DIRECTED RNA POLYMERASES I AND III SUBUNIT RPAC1"/>
    <property type="match status" value="1"/>
</dbReference>
<dbReference type="EnsemblMetazoa" id="XM_022794647">
    <property type="protein sequence ID" value="XP_022650382"/>
    <property type="gene ID" value="LOC111245811"/>
</dbReference>
<dbReference type="GO" id="GO:0005736">
    <property type="term" value="C:RNA polymerase I complex"/>
    <property type="evidence" value="ECO:0007669"/>
    <property type="project" value="TreeGrafter"/>
</dbReference>
<comment type="subcellular location">
    <subcellularLocation>
        <location evidence="1">Nucleus</location>
    </subcellularLocation>
</comment>
<proteinExistence type="inferred from homology"/>
<evidence type="ECO:0000259" key="7">
    <source>
        <dbReference type="SMART" id="SM00662"/>
    </source>
</evidence>
<dbReference type="FunCoup" id="A0A7M7JPH8">
    <property type="interactions" value="888"/>
</dbReference>
<evidence type="ECO:0000313" key="8">
    <source>
        <dbReference type="EnsemblMetazoa" id="XP_022650382"/>
    </source>
</evidence>
<keyword evidence="4" id="KW-0804">Transcription</keyword>
<organism evidence="8 9">
    <name type="scientific">Varroa destructor</name>
    <name type="common">Honeybee mite</name>
    <dbReference type="NCBI Taxonomy" id="109461"/>
    <lineage>
        <taxon>Eukaryota</taxon>
        <taxon>Metazoa</taxon>
        <taxon>Ecdysozoa</taxon>
        <taxon>Arthropoda</taxon>
        <taxon>Chelicerata</taxon>
        <taxon>Arachnida</taxon>
        <taxon>Acari</taxon>
        <taxon>Parasitiformes</taxon>
        <taxon>Mesostigmata</taxon>
        <taxon>Gamasina</taxon>
        <taxon>Dermanyssoidea</taxon>
        <taxon>Varroidae</taxon>
        <taxon>Varroa</taxon>
    </lineage>
</organism>
<dbReference type="SUPFAM" id="SSF55257">
    <property type="entry name" value="RBP11-like subunits of RNA polymerase"/>
    <property type="match status" value="1"/>
</dbReference>
<protein>
    <recommendedName>
        <fullName evidence="2">DNA-directed RNA polymerases I and III subunit RPAC1</fullName>
    </recommendedName>
</protein>
<dbReference type="PANTHER" id="PTHR11800">
    <property type="entry name" value="DNA-DIRECTED RNA POLYMERASE"/>
    <property type="match status" value="1"/>
</dbReference>
<dbReference type="AlphaFoldDB" id="A0A7M7JPH8"/>
<comment type="similarity">
    <text evidence="6">Belongs to the archaeal Rpo3/eukaryotic RPB3 RNA polymerase subunit family.</text>
</comment>
<evidence type="ECO:0000256" key="4">
    <source>
        <dbReference type="ARBA" id="ARBA00023163"/>
    </source>
</evidence>
<dbReference type="OMA" id="KKKCRAF"/>
<dbReference type="InParanoid" id="A0A7M7JPH8"/>
<keyword evidence="9" id="KW-1185">Reference proteome</keyword>
<feature type="domain" description="DNA-directed RNA polymerase RpoA/D/Rpb3-type" evidence="7">
    <location>
        <begin position="54"/>
        <end position="332"/>
    </location>
</feature>
<dbReference type="Gene3D" id="3.30.1360.10">
    <property type="entry name" value="RNA polymerase, RBP11-like subunit"/>
    <property type="match status" value="1"/>
</dbReference>
<dbReference type="InterPro" id="IPR036603">
    <property type="entry name" value="RBP11-like"/>
</dbReference>
<dbReference type="Pfam" id="PF01000">
    <property type="entry name" value="RNA_pol_A_bac"/>
    <property type="match status" value="1"/>
</dbReference>
<dbReference type="KEGG" id="vde:111245811"/>
<dbReference type="GO" id="GO:0003899">
    <property type="term" value="F:DNA-directed RNA polymerase activity"/>
    <property type="evidence" value="ECO:0007669"/>
    <property type="project" value="InterPro"/>
</dbReference>
<dbReference type="GO" id="GO:0005666">
    <property type="term" value="C:RNA polymerase III complex"/>
    <property type="evidence" value="ECO:0007669"/>
    <property type="project" value="TreeGrafter"/>
</dbReference>
<name>A0A7M7JPH8_VARDE</name>
<dbReference type="FunFam" id="2.170.120.12:FF:000003">
    <property type="entry name" value="Dna-directed rna polymerases i and iii subunit"/>
    <property type="match status" value="1"/>
</dbReference>
<reference evidence="8" key="1">
    <citation type="submission" date="2021-01" db="UniProtKB">
        <authorList>
            <consortium name="EnsemblMetazoa"/>
        </authorList>
    </citation>
    <scope>IDENTIFICATION</scope>
</reference>
<dbReference type="InterPro" id="IPR022842">
    <property type="entry name" value="RNAP_Rpo3/Rpb3/RPAC1"/>
</dbReference>
<dbReference type="OrthoDB" id="270173at2759"/>
<dbReference type="RefSeq" id="XP_022650382.1">
    <property type="nucleotide sequence ID" value="XM_022794647.1"/>
</dbReference>
<dbReference type="EnsemblMetazoa" id="XM_022794646">
    <property type="protein sequence ID" value="XP_022650381"/>
    <property type="gene ID" value="LOC111245811"/>
</dbReference>
<dbReference type="Proteomes" id="UP000594260">
    <property type="component" value="Unplaced"/>
</dbReference>
<keyword evidence="5" id="KW-0539">Nucleus</keyword>
<dbReference type="Gene3D" id="2.170.120.12">
    <property type="entry name" value="DNA-directed RNA polymerase, insert domain"/>
    <property type="match status" value="1"/>
</dbReference>
<evidence type="ECO:0000313" key="9">
    <source>
        <dbReference type="Proteomes" id="UP000594260"/>
    </source>
</evidence>
<sequence>MVKIESCDSQVSIGLYQQDHMRPVEDLDPDSEPYSLEAFKKKLRMSVVKCDEEELEFDLIGVNPAIANAIRRILIAEVPILAADRITLINNTSFLHDKDLTNRVGLVPIKVDPRLFEYRMPSESASAENTIVFELNVRCTKNLQANLDATDPKELYINSDVYSRHMKWVPLEGQEALLAKNPPKPVHGDILIAKMRPGQEISMKIECMKGIGKTHAKFSPVATASYRLLPTIDILEEIRGEAAVRFRDSFSKGVVELERKGNENVARIVNARRDTCSRNVLRYDDLASKVRLGRKRDHFIFSVESVGMLPPDVLVKESIKVMLAKCKNFLEQIERVRGKRHENLNENDSE</sequence>
<evidence type="ECO:0000256" key="6">
    <source>
        <dbReference type="ARBA" id="ARBA00025804"/>
    </source>
</evidence>
<dbReference type="InterPro" id="IPR033901">
    <property type="entry name" value="RNAPI/III_AC40"/>
</dbReference>
<dbReference type="GO" id="GO:0046983">
    <property type="term" value="F:protein dimerization activity"/>
    <property type="evidence" value="ECO:0007669"/>
    <property type="project" value="InterPro"/>
</dbReference>
<evidence type="ECO:0000256" key="1">
    <source>
        <dbReference type="ARBA" id="ARBA00004123"/>
    </source>
</evidence>
<dbReference type="GO" id="GO:0006351">
    <property type="term" value="P:DNA-templated transcription"/>
    <property type="evidence" value="ECO:0007669"/>
    <property type="project" value="InterPro"/>
</dbReference>
<dbReference type="InterPro" id="IPR011262">
    <property type="entry name" value="DNA-dir_RNA_pol_insert"/>
</dbReference>